<dbReference type="Pfam" id="PF01618">
    <property type="entry name" value="MotA_ExbB"/>
    <property type="match status" value="1"/>
</dbReference>
<name>A0A3B0ALK0_9BACL</name>
<comment type="subcellular location">
    <subcellularLocation>
        <location evidence="1">Cell membrane</location>
        <topology evidence="1">Multi-pass membrane protein</topology>
    </subcellularLocation>
</comment>
<keyword evidence="9 12" id="KW-1133">Transmembrane helix</keyword>
<evidence type="ECO:0000256" key="4">
    <source>
        <dbReference type="ARBA" id="ARBA00022475"/>
    </source>
</evidence>
<reference evidence="15 16" key="1">
    <citation type="journal article" date="2007" name="Int. J. Syst. Evol. Microbiol.">
        <title>Paenibacillus ginsengarvi sp. nov., isolated from soil from ginseng cultivation.</title>
        <authorList>
            <person name="Yoon M.H."/>
            <person name="Ten L.N."/>
            <person name="Im W.T."/>
        </authorList>
    </citation>
    <scope>NUCLEOTIDE SEQUENCE [LARGE SCALE GENOMIC DNA]</scope>
    <source>
        <strain evidence="15 16">KCTC 13059</strain>
    </source>
</reference>
<evidence type="ECO:0000256" key="10">
    <source>
        <dbReference type="ARBA" id="ARBA00023065"/>
    </source>
</evidence>
<dbReference type="NCBIfam" id="NF005997">
    <property type="entry name" value="PRK08124.1"/>
    <property type="match status" value="1"/>
</dbReference>
<keyword evidence="16" id="KW-1185">Reference proteome</keyword>
<dbReference type="GO" id="GO:0005886">
    <property type="term" value="C:plasma membrane"/>
    <property type="evidence" value="ECO:0007669"/>
    <property type="project" value="UniProtKB-SubCell"/>
</dbReference>
<keyword evidence="15" id="KW-0969">Cilium</keyword>
<evidence type="ECO:0000313" key="16">
    <source>
        <dbReference type="Proteomes" id="UP000282311"/>
    </source>
</evidence>
<comment type="caution">
    <text evidence="15">The sequence shown here is derived from an EMBL/GenBank/DDBJ whole genome shotgun (WGS) entry which is preliminary data.</text>
</comment>
<keyword evidence="11 12" id="KW-0472">Membrane</keyword>
<feature type="transmembrane region" description="Helical" evidence="12">
    <location>
        <begin position="182"/>
        <end position="201"/>
    </location>
</feature>
<evidence type="ECO:0000256" key="1">
    <source>
        <dbReference type="ARBA" id="ARBA00004651"/>
    </source>
</evidence>
<dbReference type="InterPro" id="IPR002898">
    <property type="entry name" value="MotA_ExbB_proton_chnl"/>
</dbReference>
<dbReference type="OrthoDB" id="9806929at2"/>
<dbReference type="PANTHER" id="PTHR30433:SF3">
    <property type="entry name" value="MOTILITY PROTEIN A"/>
    <property type="match status" value="1"/>
</dbReference>
<keyword evidence="8" id="KW-0375">Hydrogen ion transport</keyword>
<evidence type="ECO:0000259" key="13">
    <source>
        <dbReference type="Pfam" id="PF01618"/>
    </source>
</evidence>
<evidence type="ECO:0000256" key="8">
    <source>
        <dbReference type="ARBA" id="ARBA00022781"/>
    </source>
</evidence>
<keyword evidence="10" id="KW-0406">Ion transport</keyword>
<keyword evidence="5" id="KW-0145">Chemotaxis</keyword>
<feature type="domain" description="Motility protein A N-terminal" evidence="14">
    <location>
        <begin position="7"/>
        <end position="93"/>
    </location>
</feature>
<feature type="transmembrane region" description="Helical" evidence="12">
    <location>
        <begin position="34"/>
        <end position="53"/>
    </location>
</feature>
<dbReference type="InterPro" id="IPR000540">
    <property type="entry name" value="Flag_MotA_CS"/>
</dbReference>
<evidence type="ECO:0000256" key="2">
    <source>
        <dbReference type="ARBA" id="ARBA00008038"/>
    </source>
</evidence>
<evidence type="ECO:0000256" key="5">
    <source>
        <dbReference type="ARBA" id="ARBA00022500"/>
    </source>
</evidence>
<feature type="domain" description="MotA/TolQ/ExbB proton channel" evidence="13">
    <location>
        <begin position="102"/>
        <end position="217"/>
    </location>
</feature>
<evidence type="ECO:0000256" key="7">
    <source>
        <dbReference type="ARBA" id="ARBA00022779"/>
    </source>
</evidence>
<dbReference type="Pfam" id="PF20560">
    <property type="entry name" value="MotA_N"/>
    <property type="match status" value="1"/>
</dbReference>
<accession>A0A3B0ALK0</accession>
<proteinExistence type="inferred from homology"/>
<dbReference type="Proteomes" id="UP000282311">
    <property type="component" value="Unassembled WGS sequence"/>
</dbReference>
<evidence type="ECO:0000256" key="12">
    <source>
        <dbReference type="SAM" id="Phobius"/>
    </source>
</evidence>
<dbReference type="EMBL" id="RBAH01000052">
    <property type="protein sequence ID" value="RKN61393.1"/>
    <property type="molecule type" value="Genomic_DNA"/>
</dbReference>
<keyword evidence="7" id="KW-0283">Flagellar rotation</keyword>
<dbReference type="RefSeq" id="WP_120751974.1">
    <property type="nucleotide sequence ID" value="NZ_RBAH01000052.1"/>
</dbReference>
<keyword evidence="4" id="KW-1003">Cell membrane</keyword>
<dbReference type="AlphaFoldDB" id="A0A3B0ALK0"/>
<gene>
    <name evidence="15" type="primary">motA</name>
    <name evidence="15" type="ORF">D7M11_35385</name>
</gene>
<protein>
    <submittedName>
        <fullName evidence="15">Flagellar motor protein MotA</fullName>
    </submittedName>
</protein>
<organism evidence="15 16">
    <name type="scientific">Paenibacillus ginsengarvi</name>
    <dbReference type="NCBI Taxonomy" id="400777"/>
    <lineage>
        <taxon>Bacteria</taxon>
        <taxon>Bacillati</taxon>
        <taxon>Bacillota</taxon>
        <taxon>Bacilli</taxon>
        <taxon>Bacillales</taxon>
        <taxon>Paenibacillaceae</taxon>
        <taxon>Paenibacillus</taxon>
    </lineage>
</organism>
<dbReference type="InterPro" id="IPR047055">
    <property type="entry name" value="MotA-like"/>
</dbReference>
<keyword evidence="15" id="KW-0966">Cell projection</keyword>
<dbReference type="GO" id="GO:0006935">
    <property type="term" value="P:chemotaxis"/>
    <property type="evidence" value="ECO:0007669"/>
    <property type="project" value="UniProtKB-KW"/>
</dbReference>
<dbReference type="GO" id="GO:0071978">
    <property type="term" value="P:bacterial-type flagellum-dependent swarming motility"/>
    <property type="evidence" value="ECO:0007669"/>
    <property type="project" value="InterPro"/>
</dbReference>
<dbReference type="PROSITE" id="PS01307">
    <property type="entry name" value="MOTA"/>
    <property type="match status" value="1"/>
</dbReference>
<evidence type="ECO:0000256" key="9">
    <source>
        <dbReference type="ARBA" id="ARBA00022989"/>
    </source>
</evidence>
<evidence type="ECO:0000259" key="14">
    <source>
        <dbReference type="Pfam" id="PF20560"/>
    </source>
</evidence>
<evidence type="ECO:0000256" key="3">
    <source>
        <dbReference type="ARBA" id="ARBA00022448"/>
    </source>
</evidence>
<feature type="transmembrane region" description="Helical" evidence="12">
    <location>
        <begin position="144"/>
        <end position="170"/>
    </location>
</feature>
<evidence type="ECO:0000256" key="11">
    <source>
        <dbReference type="ARBA" id="ARBA00023136"/>
    </source>
</evidence>
<dbReference type="PANTHER" id="PTHR30433">
    <property type="entry name" value="CHEMOTAXIS PROTEIN MOTA"/>
    <property type="match status" value="1"/>
</dbReference>
<dbReference type="InterPro" id="IPR046786">
    <property type="entry name" value="MotA_N"/>
</dbReference>
<dbReference type="GO" id="GO:1902600">
    <property type="term" value="P:proton transmembrane transport"/>
    <property type="evidence" value="ECO:0007669"/>
    <property type="project" value="UniProtKB-KW"/>
</dbReference>
<sequence>MEKSTGIGIILALVALLVGMVLKGAHLTSLLNPAAFMIIILGTIAAIFIAFPMSDLKKVPKLFVILFKQQKLLDKKELIQMFVEWVTITRREGLLALESKVDEIDDSFLRGGMRMIIDGSDQELVHDVLMEEVSAMEERHRTGALIFTQAGTYAPTLGVLGAVVGLIAALSNLNQVEQLGHLISAAFVATLLGIFTGYVLWHPFANKLKQISKKEVELKIMMVEGLLSIQSGISAIAIEQKLSVYLAPSERYVNNQEEENSEQKAQAAS</sequence>
<evidence type="ECO:0000313" key="15">
    <source>
        <dbReference type="EMBL" id="RKN61393.1"/>
    </source>
</evidence>
<keyword evidence="6 12" id="KW-0812">Transmembrane</keyword>
<comment type="similarity">
    <text evidence="2">Belongs to the MotA family.</text>
</comment>
<keyword evidence="15" id="KW-0282">Flagellum</keyword>
<evidence type="ECO:0000256" key="6">
    <source>
        <dbReference type="ARBA" id="ARBA00022692"/>
    </source>
</evidence>
<keyword evidence="3" id="KW-0813">Transport</keyword>